<protein>
    <recommendedName>
        <fullName evidence="3">Lipoprotein</fullName>
    </recommendedName>
</protein>
<dbReference type="AlphaFoldDB" id="A0A396ZA53"/>
<dbReference type="PROSITE" id="PS51257">
    <property type="entry name" value="PROKAR_LIPOPROTEIN"/>
    <property type="match status" value="1"/>
</dbReference>
<comment type="caution">
    <text evidence="1">The sequence shown here is derived from an EMBL/GenBank/DDBJ whole genome shotgun (WGS) entry which is preliminary data.</text>
</comment>
<dbReference type="Proteomes" id="UP000265798">
    <property type="component" value="Unassembled WGS sequence"/>
</dbReference>
<evidence type="ECO:0000313" key="1">
    <source>
        <dbReference type="EMBL" id="RHX90030.1"/>
    </source>
</evidence>
<name>A0A396ZA53_9LEPT</name>
<proteinExistence type="predicted"/>
<organism evidence="1 2">
    <name type="scientific">Leptospira stimsonii</name>
    <dbReference type="NCBI Taxonomy" id="2202203"/>
    <lineage>
        <taxon>Bacteria</taxon>
        <taxon>Pseudomonadati</taxon>
        <taxon>Spirochaetota</taxon>
        <taxon>Spirochaetia</taxon>
        <taxon>Leptospirales</taxon>
        <taxon>Leptospiraceae</taxon>
        <taxon>Leptospira</taxon>
    </lineage>
</organism>
<dbReference type="RefSeq" id="WP_118969090.1">
    <property type="nucleotide sequence ID" value="NZ_QHCT01000003.1"/>
</dbReference>
<accession>A0A396ZA53</accession>
<reference evidence="2" key="1">
    <citation type="submission" date="2018-05" db="EMBL/GenBank/DDBJ databases">
        <title>Leptospira yasudae sp. nov. and Leptospira stimsonii sp. nov., two pathogenic species of the genus Leptospira isolated from environmental sources.</title>
        <authorList>
            <person name="Casanovas-Massana A."/>
            <person name="Hamond C."/>
            <person name="Santos L.A."/>
            <person name="Hacker K.P."/>
            <person name="Balassiano I."/>
            <person name="Medeiros M.A."/>
            <person name="Reis M.G."/>
            <person name="Ko A.I."/>
            <person name="Wunder E.A."/>
        </authorList>
    </citation>
    <scope>NUCLEOTIDE SEQUENCE [LARGE SCALE GENOMIC DNA]</scope>
    <source>
        <strain evidence="2">Yale</strain>
    </source>
</reference>
<evidence type="ECO:0008006" key="3">
    <source>
        <dbReference type="Google" id="ProtNLM"/>
    </source>
</evidence>
<dbReference type="OrthoDB" id="7065089at2"/>
<evidence type="ECO:0000313" key="2">
    <source>
        <dbReference type="Proteomes" id="UP000265798"/>
    </source>
</evidence>
<sequence length="107" mass="12232">MISKIGPFILFLLISCISKPVFIEQKRITETDVVSSPAFARECGIVLLYLIPIDVTDRYARAYEKLAEQAKDGVLTEIRIQESWYYQFLGTKYCTTFTAKVIRGISK</sequence>
<dbReference type="EMBL" id="QHCT01000003">
    <property type="protein sequence ID" value="RHX90030.1"/>
    <property type="molecule type" value="Genomic_DNA"/>
</dbReference>
<gene>
    <name evidence="1" type="ORF">DLM75_13960</name>
</gene>